<proteinExistence type="inferred from homology"/>
<protein>
    <recommendedName>
        <fullName evidence="4">small monomeric GTPase</fullName>
        <ecNumber evidence="4">3.6.5.2</ecNumber>
    </recommendedName>
</protein>
<evidence type="ECO:0000256" key="12">
    <source>
        <dbReference type="ARBA" id="ARBA00047660"/>
    </source>
</evidence>
<reference evidence="15" key="1">
    <citation type="submission" date="2020-06" db="EMBL/GenBank/DDBJ databases">
        <title>Draft genome of Bugula neritina, a colonial animal packing powerful symbionts and potential medicines.</title>
        <authorList>
            <person name="Rayko M."/>
        </authorList>
    </citation>
    <scope>NUCLEOTIDE SEQUENCE [LARGE SCALE GENOMIC DNA]</scope>
    <source>
        <strain evidence="15">Kwan_BN1</strain>
    </source>
</reference>
<evidence type="ECO:0000256" key="1">
    <source>
        <dbReference type="ARBA" id="ARBA00004240"/>
    </source>
</evidence>
<evidence type="ECO:0000256" key="13">
    <source>
        <dbReference type="PIRSR" id="PIRSR606687-2"/>
    </source>
</evidence>
<feature type="binding site" evidence="13">
    <location>
        <position position="116"/>
    </location>
    <ligand>
        <name>GTP</name>
        <dbReference type="ChEBI" id="CHEBI:37565"/>
    </ligand>
</feature>
<evidence type="ECO:0000256" key="5">
    <source>
        <dbReference type="ARBA" id="ARBA00022448"/>
    </source>
</evidence>
<feature type="binding site" evidence="13">
    <location>
        <position position="70"/>
    </location>
    <ligand>
        <name>GTP</name>
        <dbReference type="ChEBI" id="CHEBI:37565"/>
    </ligand>
</feature>
<evidence type="ECO:0000256" key="3">
    <source>
        <dbReference type="ARBA" id="ARBA00007507"/>
    </source>
</evidence>
<dbReference type="SUPFAM" id="SSF52540">
    <property type="entry name" value="P-loop containing nucleoside triphosphate hydrolases"/>
    <property type="match status" value="1"/>
</dbReference>
<dbReference type="EC" id="3.6.5.2" evidence="4"/>
<dbReference type="InterPro" id="IPR027417">
    <property type="entry name" value="P-loop_NTPase"/>
</dbReference>
<dbReference type="GO" id="GO:0005783">
    <property type="term" value="C:endoplasmic reticulum"/>
    <property type="evidence" value="ECO:0007669"/>
    <property type="project" value="UniProtKB-SubCell"/>
</dbReference>
<name>A0A7J7JTV3_BUGNE</name>
<dbReference type="GO" id="GO:0016192">
    <property type="term" value="P:vesicle-mediated transport"/>
    <property type="evidence" value="ECO:0007669"/>
    <property type="project" value="UniProtKB-KW"/>
</dbReference>
<dbReference type="Proteomes" id="UP000593567">
    <property type="component" value="Unassembled WGS sequence"/>
</dbReference>
<comment type="catalytic activity">
    <reaction evidence="12">
        <text>GTP + H2O = GDP + phosphate + H(+)</text>
        <dbReference type="Rhea" id="RHEA:19669"/>
        <dbReference type="ChEBI" id="CHEBI:15377"/>
        <dbReference type="ChEBI" id="CHEBI:15378"/>
        <dbReference type="ChEBI" id="CHEBI:37565"/>
        <dbReference type="ChEBI" id="CHEBI:43474"/>
        <dbReference type="ChEBI" id="CHEBI:58189"/>
        <dbReference type="EC" id="3.6.5.2"/>
    </reaction>
    <physiologicalReaction direction="left-to-right" evidence="12">
        <dbReference type="Rhea" id="RHEA:19670"/>
    </physiologicalReaction>
</comment>
<evidence type="ECO:0000256" key="8">
    <source>
        <dbReference type="ARBA" id="ARBA00022892"/>
    </source>
</evidence>
<keyword evidence="11 14" id="KW-0342">GTP-binding</keyword>
<feature type="binding site" evidence="13">
    <location>
        <position position="115"/>
    </location>
    <ligand>
        <name>GTP</name>
        <dbReference type="ChEBI" id="CHEBI:37565"/>
    </ligand>
</feature>
<dbReference type="GO" id="GO:0003925">
    <property type="term" value="F:G protein activity"/>
    <property type="evidence" value="ECO:0007669"/>
    <property type="project" value="UniProtKB-EC"/>
</dbReference>
<dbReference type="GO" id="GO:0006886">
    <property type="term" value="P:intracellular protein transport"/>
    <property type="evidence" value="ECO:0007669"/>
    <property type="project" value="InterPro"/>
</dbReference>
<evidence type="ECO:0000256" key="14">
    <source>
        <dbReference type="PIRSR" id="PIRSR606689-1"/>
    </source>
</evidence>
<dbReference type="PANTHER" id="PTHR45684">
    <property type="entry name" value="RE74312P"/>
    <property type="match status" value="1"/>
</dbReference>
<feature type="binding site" evidence="14">
    <location>
        <position position="13"/>
    </location>
    <ligand>
        <name>GTP</name>
        <dbReference type="ChEBI" id="CHEBI:37565"/>
    </ligand>
</feature>
<dbReference type="Pfam" id="PF00025">
    <property type="entry name" value="Arf"/>
    <property type="match status" value="1"/>
</dbReference>
<dbReference type="AlphaFoldDB" id="A0A7J7JTV3"/>
<keyword evidence="8" id="KW-0931">ER-Golgi transport</keyword>
<dbReference type="InterPro" id="IPR006689">
    <property type="entry name" value="Small_GTPase_ARF/SAR"/>
</dbReference>
<evidence type="ECO:0000256" key="9">
    <source>
        <dbReference type="ARBA" id="ARBA00022927"/>
    </source>
</evidence>
<evidence type="ECO:0000256" key="2">
    <source>
        <dbReference type="ARBA" id="ARBA00004555"/>
    </source>
</evidence>
<feature type="binding site" evidence="14">
    <location>
        <begin position="69"/>
        <end position="72"/>
    </location>
    <ligand>
        <name>GTP</name>
        <dbReference type="ChEBI" id="CHEBI:37565"/>
    </ligand>
</feature>
<comment type="caution">
    <text evidence="15">The sequence shown here is derived from an EMBL/GenBank/DDBJ whole genome shotgun (WGS) entry which is preliminary data.</text>
</comment>
<evidence type="ECO:0000313" key="16">
    <source>
        <dbReference type="Proteomes" id="UP000593567"/>
    </source>
</evidence>
<evidence type="ECO:0000256" key="7">
    <source>
        <dbReference type="ARBA" id="ARBA00022824"/>
    </source>
</evidence>
<evidence type="ECO:0000256" key="10">
    <source>
        <dbReference type="ARBA" id="ARBA00023034"/>
    </source>
</evidence>
<feature type="binding site" evidence="13">
    <location>
        <position position="72"/>
    </location>
    <ligand>
        <name>GTP</name>
        <dbReference type="ChEBI" id="CHEBI:37565"/>
    </ligand>
</feature>
<dbReference type="SMART" id="SM00178">
    <property type="entry name" value="SAR"/>
    <property type="match status" value="1"/>
</dbReference>
<evidence type="ECO:0000313" key="15">
    <source>
        <dbReference type="EMBL" id="KAF6029802.1"/>
    </source>
</evidence>
<gene>
    <name evidence="15" type="ORF">EB796_011900</name>
</gene>
<evidence type="ECO:0000256" key="11">
    <source>
        <dbReference type="ARBA" id="ARBA00023134"/>
    </source>
</evidence>
<dbReference type="OrthoDB" id="15478at2759"/>
<dbReference type="GO" id="GO:0005525">
    <property type="term" value="F:GTP binding"/>
    <property type="evidence" value="ECO:0007669"/>
    <property type="project" value="UniProtKB-KW"/>
</dbReference>
<feature type="binding site" evidence="13">
    <location>
        <position position="69"/>
    </location>
    <ligand>
        <name>GTP</name>
        <dbReference type="ChEBI" id="CHEBI:37565"/>
    </ligand>
</feature>
<keyword evidence="9" id="KW-0653">Protein transport</keyword>
<dbReference type="EMBL" id="VXIV02001786">
    <property type="protein sequence ID" value="KAF6029802.1"/>
    <property type="molecule type" value="Genomic_DNA"/>
</dbReference>
<dbReference type="GO" id="GO:0005794">
    <property type="term" value="C:Golgi apparatus"/>
    <property type="evidence" value="ECO:0007669"/>
    <property type="project" value="UniProtKB-SubCell"/>
</dbReference>
<keyword evidence="6 13" id="KW-0547">Nucleotide-binding</keyword>
<dbReference type="PROSITE" id="PS51422">
    <property type="entry name" value="SAR1"/>
    <property type="match status" value="1"/>
</dbReference>
<comment type="subcellular location">
    <subcellularLocation>
        <location evidence="1">Endoplasmic reticulum</location>
    </subcellularLocation>
    <subcellularLocation>
        <location evidence="2">Golgi apparatus</location>
    </subcellularLocation>
</comment>
<dbReference type="Gene3D" id="3.40.50.300">
    <property type="entry name" value="P-loop containing nucleotide triphosphate hydrolases"/>
    <property type="match status" value="1"/>
</dbReference>
<dbReference type="PROSITE" id="PS51417">
    <property type="entry name" value="ARF"/>
    <property type="match status" value="1"/>
</dbReference>
<keyword evidence="5" id="KW-0813">Transport</keyword>
<evidence type="ECO:0000256" key="4">
    <source>
        <dbReference type="ARBA" id="ARBA00011984"/>
    </source>
</evidence>
<comment type="similarity">
    <text evidence="3">Belongs to the small GTPase superfamily. SAR1 family.</text>
</comment>
<keyword evidence="10" id="KW-0333">Golgi apparatus</keyword>
<organism evidence="15 16">
    <name type="scientific">Bugula neritina</name>
    <name type="common">Brown bryozoan</name>
    <name type="synonym">Sertularia neritina</name>
    <dbReference type="NCBI Taxonomy" id="10212"/>
    <lineage>
        <taxon>Eukaryota</taxon>
        <taxon>Metazoa</taxon>
        <taxon>Spiralia</taxon>
        <taxon>Lophotrochozoa</taxon>
        <taxon>Bryozoa</taxon>
        <taxon>Gymnolaemata</taxon>
        <taxon>Cheilostomatida</taxon>
        <taxon>Flustrina</taxon>
        <taxon>Buguloidea</taxon>
        <taxon>Bugulidae</taxon>
        <taxon>Bugula</taxon>
    </lineage>
</organism>
<dbReference type="InterPro" id="IPR006687">
    <property type="entry name" value="Small_GTPase_SAR1"/>
</dbReference>
<keyword evidence="7" id="KW-0256">Endoplasmic reticulum</keyword>
<evidence type="ECO:0000256" key="6">
    <source>
        <dbReference type="ARBA" id="ARBA00022741"/>
    </source>
</evidence>
<sequence>MGKLTFTAFDLGGHDQARRVWNQYFPAVDSVVFVVDAADRKVMSKVVYELDKLLNDEQISHCPILVLGNKKDRLDAMGEDELRYSLGLHGRTTGKDKVPRETLMTRPIELFMASVVRGEGYGEGFRWLAQYL</sequence>
<accession>A0A7J7JTV3</accession>
<keyword evidence="16" id="KW-1185">Reference proteome</keyword>
<dbReference type="PRINTS" id="PR00328">
    <property type="entry name" value="SAR1GTPBP"/>
</dbReference>